<evidence type="ECO:0000313" key="4">
    <source>
        <dbReference type="EMBL" id="MBC8316976.1"/>
    </source>
</evidence>
<proteinExistence type="predicted"/>
<gene>
    <name evidence="4" type="ORF">H8E41_03655</name>
</gene>
<dbReference type="AlphaFoldDB" id="A0A8J6NAD7"/>
<dbReference type="InterPro" id="IPR000644">
    <property type="entry name" value="CBS_dom"/>
</dbReference>
<organism evidence="4 5">
    <name type="scientific">Candidatus Desulfobia pelagia</name>
    <dbReference type="NCBI Taxonomy" id="2841692"/>
    <lineage>
        <taxon>Bacteria</taxon>
        <taxon>Pseudomonadati</taxon>
        <taxon>Thermodesulfobacteriota</taxon>
        <taxon>Desulfobulbia</taxon>
        <taxon>Desulfobulbales</taxon>
        <taxon>Desulfobulbaceae</taxon>
        <taxon>Candidatus Desulfobia</taxon>
    </lineage>
</organism>
<evidence type="ECO:0000256" key="1">
    <source>
        <dbReference type="ARBA" id="ARBA00023122"/>
    </source>
</evidence>
<dbReference type="PROSITE" id="PS51371">
    <property type="entry name" value="CBS"/>
    <property type="match status" value="2"/>
</dbReference>
<comment type="caution">
    <text evidence="4">The sequence shown here is derived from an EMBL/GenBank/DDBJ whole genome shotgun (WGS) entry which is preliminary data.</text>
</comment>
<dbReference type="SUPFAM" id="SSF54631">
    <property type="entry name" value="CBS-domain pair"/>
    <property type="match status" value="1"/>
</dbReference>
<dbReference type="InterPro" id="IPR051257">
    <property type="entry name" value="Diverse_CBS-Domain"/>
</dbReference>
<name>A0A8J6NAD7_9BACT</name>
<accession>A0A8J6NAD7</accession>
<feature type="domain" description="CBS" evidence="3">
    <location>
        <begin position="8"/>
        <end position="65"/>
    </location>
</feature>
<dbReference type="InterPro" id="IPR046342">
    <property type="entry name" value="CBS_dom_sf"/>
</dbReference>
<dbReference type="SMART" id="SM00116">
    <property type="entry name" value="CBS"/>
    <property type="match status" value="2"/>
</dbReference>
<feature type="domain" description="CBS" evidence="3">
    <location>
        <begin position="98"/>
        <end position="150"/>
    </location>
</feature>
<evidence type="ECO:0000256" key="2">
    <source>
        <dbReference type="PROSITE-ProRule" id="PRU00703"/>
    </source>
</evidence>
<dbReference type="CDD" id="cd04586">
    <property type="entry name" value="CBS_pair_BON_assoc"/>
    <property type="match status" value="1"/>
</dbReference>
<dbReference type="PANTHER" id="PTHR43080">
    <property type="entry name" value="CBS DOMAIN-CONTAINING PROTEIN CBSX3, MITOCHONDRIAL"/>
    <property type="match status" value="1"/>
</dbReference>
<evidence type="ECO:0000313" key="5">
    <source>
        <dbReference type="Proteomes" id="UP000614424"/>
    </source>
</evidence>
<evidence type="ECO:0000259" key="3">
    <source>
        <dbReference type="PROSITE" id="PS51371"/>
    </source>
</evidence>
<protein>
    <submittedName>
        <fullName evidence="4">CBS domain-containing protein</fullName>
    </submittedName>
</protein>
<dbReference type="Pfam" id="PF00571">
    <property type="entry name" value="CBS"/>
    <property type="match status" value="2"/>
</dbReference>
<dbReference type="Proteomes" id="UP000614424">
    <property type="component" value="Unassembled WGS sequence"/>
</dbReference>
<reference evidence="4 5" key="1">
    <citation type="submission" date="2020-08" db="EMBL/GenBank/DDBJ databases">
        <title>Bridging the membrane lipid divide: bacteria of the FCB group superphylum have the potential to synthesize archaeal ether lipids.</title>
        <authorList>
            <person name="Villanueva L."/>
            <person name="Von Meijenfeldt F.A.B."/>
            <person name="Westbye A.B."/>
            <person name="Yadav S."/>
            <person name="Hopmans E.C."/>
            <person name="Dutilh B.E."/>
            <person name="Sinninghe Damste J.S."/>
        </authorList>
    </citation>
    <scope>NUCLEOTIDE SEQUENCE [LARGE SCALE GENOMIC DNA]</scope>
    <source>
        <strain evidence="4">NIOZ-UU47</strain>
    </source>
</reference>
<keyword evidence="1 2" id="KW-0129">CBS domain</keyword>
<dbReference type="Gene3D" id="3.10.580.10">
    <property type="entry name" value="CBS-domain"/>
    <property type="match status" value="1"/>
</dbReference>
<sequence length="150" mass="16251">MISAGDIMTKEVITVSPDLAVEKLAEVFWENRISGAPVVDDDGKVVAIVTESDLIDQSKKVHIPTMISFLDSVIMLEKADKIEKEIRKMTGATVKDICSETLITVSAETTLDELATIMAEKRAHTLPVLADGKLVGVVGKADIIRTMAKK</sequence>
<dbReference type="PANTHER" id="PTHR43080:SF2">
    <property type="entry name" value="CBS DOMAIN-CONTAINING PROTEIN"/>
    <property type="match status" value="1"/>
</dbReference>
<dbReference type="EMBL" id="JACNJZ010000063">
    <property type="protein sequence ID" value="MBC8316976.1"/>
    <property type="molecule type" value="Genomic_DNA"/>
</dbReference>